<dbReference type="Proteomes" id="UP000198929">
    <property type="component" value="Unassembled WGS sequence"/>
</dbReference>
<dbReference type="GO" id="GO:0004067">
    <property type="term" value="F:asparaginase activity"/>
    <property type="evidence" value="ECO:0007669"/>
    <property type="project" value="UniProtKB-UniRule"/>
</dbReference>
<feature type="binding site" evidence="5">
    <location>
        <position position="57"/>
    </location>
    <ligand>
        <name>substrate</name>
    </ligand>
</feature>
<evidence type="ECO:0000256" key="1">
    <source>
        <dbReference type="ARBA" id="ARBA00010518"/>
    </source>
</evidence>
<dbReference type="AlphaFoldDB" id="A0A1H9NQR5"/>
<dbReference type="Gene3D" id="3.40.50.40">
    <property type="match status" value="1"/>
</dbReference>
<dbReference type="PROSITE" id="PS00144">
    <property type="entry name" value="ASN_GLN_ASE_1"/>
    <property type="match status" value="1"/>
</dbReference>
<dbReference type="PANTHER" id="PTHR11707">
    <property type="entry name" value="L-ASPARAGINASE"/>
    <property type="match status" value="1"/>
</dbReference>
<dbReference type="SFLD" id="SFLDS00057">
    <property type="entry name" value="Glutaminase/Asparaginase"/>
    <property type="match status" value="1"/>
</dbReference>
<organism evidence="9 10">
    <name type="scientific">Corynebacterium cystitidis DSM 20524</name>
    <dbReference type="NCBI Taxonomy" id="1121357"/>
    <lineage>
        <taxon>Bacteria</taxon>
        <taxon>Bacillati</taxon>
        <taxon>Actinomycetota</taxon>
        <taxon>Actinomycetes</taxon>
        <taxon>Mycobacteriales</taxon>
        <taxon>Corynebacteriaceae</taxon>
        <taxon>Corynebacterium</taxon>
    </lineage>
</organism>
<dbReference type="Pfam" id="PF00710">
    <property type="entry name" value="Asparaginase"/>
    <property type="match status" value="1"/>
</dbReference>
<evidence type="ECO:0000313" key="9">
    <source>
        <dbReference type="EMBL" id="SER38384.1"/>
    </source>
</evidence>
<dbReference type="PRINTS" id="PR00139">
    <property type="entry name" value="ASNGLNASE"/>
</dbReference>
<name>A0A1H9NQR5_9CORY</name>
<keyword evidence="3" id="KW-0378">Hydrolase</keyword>
<dbReference type="CDD" id="cd08964">
    <property type="entry name" value="L-asparaginase_II"/>
    <property type="match status" value="1"/>
</dbReference>
<proteinExistence type="inferred from homology"/>
<evidence type="ECO:0000256" key="3">
    <source>
        <dbReference type="ARBA" id="ARBA00022801"/>
    </source>
</evidence>
<evidence type="ECO:0000256" key="6">
    <source>
        <dbReference type="PROSITE-ProRule" id="PRU10099"/>
    </source>
</evidence>
<protein>
    <recommendedName>
        <fullName evidence="2">asparaginase</fullName>
        <ecNumber evidence="2">3.5.1.1</ecNumber>
    </recommendedName>
</protein>
<dbReference type="InterPro" id="IPR006034">
    <property type="entry name" value="Asparaginase/glutaminase-like"/>
</dbReference>
<dbReference type="PROSITE" id="PS51732">
    <property type="entry name" value="ASN_GLN_ASE_3"/>
    <property type="match status" value="1"/>
</dbReference>
<dbReference type="InterPro" id="IPR040919">
    <property type="entry name" value="Asparaginase_C"/>
</dbReference>
<evidence type="ECO:0000259" key="7">
    <source>
        <dbReference type="Pfam" id="PF00710"/>
    </source>
</evidence>
<dbReference type="EMBL" id="FOGQ01000001">
    <property type="protein sequence ID" value="SER38384.1"/>
    <property type="molecule type" value="Genomic_DNA"/>
</dbReference>
<evidence type="ECO:0000256" key="5">
    <source>
        <dbReference type="PIRSR" id="PIRSR001220-2"/>
    </source>
</evidence>
<evidence type="ECO:0000313" key="10">
    <source>
        <dbReference type="Proteomes" id="UP000198929"/>
    </source>
</evidence>
<dbReference type="InterPro" id="IPR027473">
    <property type="entry name" value="L-asparaginase_C"/>
</dbReference>
<dbReference type="InterPro" id="IPR027474">
    <property type="entry name" value="L-asparaginase_N"/>
</dbReference>
<comment type="similarity">
    <text evidence="1">Belongs to the asparaginase 1 family.</text>
</comment>
<dbReference type="PIRSF" id="PIRSF500176">
    <property type="entry name" value="L_ASNase"/>
    <property type="match status" value="1"/>
</dbReference>
<dbReference type="InterPro" id="IPR036152">
    <property type="entry name" value="Asp/glu_Ase-like_sf"/>
</dbReference>
<feature type="domain" description="L-asparaginase N-terminal" evidence="7">
    <location>
        <begin position="9"/>
        <end position="170"/>
    </location>
</feature>
<dbReference type="PANTHER" id="PTHR11707:SF28">
    <property type="entry name" value="60 KDA LYSOPHOSPHOLIPASE"/>
    <property type="match status" value="1"/>
</dbReference>
<evidence type="ECO:0000259" key="8">
    <source>
        <dbReference type="Pfam" id="PF17763"/>
    </source>
</evidence>
<accession>A0A1H9NQR5</accession>
<evidence type="ECO:0000256" key="4">
    <source>
        <dbReference type="PIRSR" id="PIRSR001220-1"/>
    </source>
</evidence>
<dbReference type="Gene3D" id="3.40.50.1170">
    <property type="entry name" value="L-asparaginase, N-terminal domain"/>
    <property type="match status" value="1"/>
</dbReference>
<dbReference type="InterPro" id="IPR004550">
    <property type="entry name" value="AsnASE_II"/>
</dbReference>
<dbReference type="STRING" id="1121357.SAMN05661109_00065"/>
<dbReference type="GO" id="GO:0006528">
    <property type="term" value="P:asparagine metabolic process"/>
    <property type="evidence" value="ECO:0007669"/>
    <property type="project" value="InterPro"/>
</dbReference>
<dbReference type="SUPFAM" id="SSF53774">
    <property type="entry name" value="Glutaminase/Asparaginase"/>
    <property type="match status" value="1"/>
</dbReference>
<feature type="active site" evidence="6">
    <location>
        <position position="17"/>
    </location>
</feature>
<keyword evidence="10" id="KW-1185">Reference proteome</keyword>
<feature type="active site" description="O-isoaspartyl threonine intermediate" evidence="4">
    <location>
        <position position="17"/>
    </location>
</feature>
<dbReference type="Pfam" id="PF17763">
    <property type="entry name" value="Asparaginase_C"/>
    <property type="match status" value="1"/>
</dbReference>
<dbReference type="SMART" id="SM00870">
    <property type="entry name" value="Asparaginase"/>
    <property type="match status" value="1"/>
</dbReference>
<sequence length="305" mass="30929">MHHPATTYVAVIATGGTIASVVDRTGARTPTLTGADLVSRCGSDVATRVFDTASLDSSTMTLADIDTLAINAVRALSDAQCAGVVITHGTDSMADTAIALDLMIDDPRPIVLTGAQESADHPTTDGPANLRGAINLAGSATSGVQVYFNDAVFPARGLIKQHTADHNAFALTAETWLPRPDPVGVVTLDGTRVAVAAAWPGATSEVIEAIVDTRPHGLVVEALGSGNVSEEMGQAIVRALDAGIPVVITTQVPRGPVQFAYGGSGGGSTLGTHGALAAGWLRAGQARMALTVAIAADVDPASLLL</sequence>
<evidence type="ECO:0000256" key="2">
    <source>
        <dbReference type="ARBA" id="ARBA00012920"/>
    </source>
</evidence>
<feature type="domain" description="Asparaginase/glutaminase C-terminal" evidence="8">
    <location>
        <begin position="192"/>
        <end position="301"/>
    </location>
</feature>
<reference evidence="10" key="1">
    <citation type="submission" date="2016-10" db="EMBL/GenBank/DDBJ databases">
        <authorList>
            <person name="Varghese N."/>
            <person name="Submissions S."/>
        </authorList>
    </citation>
    <scope>NUCLEOTIDE SEQUENCE [LARGE SCALE GENOMIC DNA]</scope>
    <source>
        <strain evidence="10">DSM 20524</strain>
    </source>
</reference>
<dbReference type="PIRSF" id="PIRSF001220">
    <property type="entry name" value="L-ASNase_gatD"/>
    <property type="match status" value="1"/>
</dbReference>
<dbReference type="InterPro" id="IPR037152">
    <property type="entry name" value="L-asparaginase_N_sf"/>
</dbReference>
<dbReference type="EC" id="3.5.1.1" evidence="2"/>
<dbReference type="InterPro" id="IPR020827">
    <property type="entry name" value="Asparaginase/glutaminase_AS1"/>
</dbReference>
<gene>
    <name evidence="9" type="ORF">SAMN05661109_00065</name>
</gene>
<dbReference type="RefSeq" id="WP_092254552.1">
    <property type="nucleotide sequence ID" value="NZ_CP047199.1"/>
</dbReference>
<feature type="binding site" evidence="5">
    <location>
        <begin position="90"/>
        <end position="91"/>
    </location>
    <ligand>
        <name>substrate</name>
    </ligand>
</feature>